<reference evidence="3" key="1">
    <citation type="journal article" date="2019" name="Int. J. Syst. Evol. Microbiol.">
        <title>The Global Catalogue of Microorganisms (GCM) 10K type strain sequencing project: providing services to taxonomists for standard genome sequencing and annotation.</title>
        <authorList>
            <consortium name="The Broad Institute Genomics Platform"/>
            <consortium name="The Broad Institute Genome Sequencing Center for Infectious Disease"/>
            <person name="Wu L."/>
            <person name="Ma J."/>
        </authorList>
    </citation>
    <scope>NUCLEOTIDE SEQUENCE [LARGE SCALE GENOMIC DNA]</scope>
    <source>
        <strain evidence="3">CGMCC 4.7152</strain>
    </source>
</reference>
<feature type="compositionally biased region" description="Polar residues" evidence="1">
    <location>
        <begin position="72"/>
        <end position="84"/>
    </location>
</feature>
<proteinExistence type="predicted"/>
<dbReference type="Proteomes" id="UP001595912">
    <property type="component" value="Unassembled WGS sequence"/>
</dbReference>
<accession>A0ABV9WAC4</accession>
<sequence>MFKGQEGSGADVGKVVTGLNPGAKPFFVMAQEGRHLRHAVVRDARRATAARRDGGTGLGGSDSATLIRDSQVYVSPGSTKNNRNPVGAGFRLK</sequence>
<dbReference type="EMBL" id="JBHSIU010000055">
    <property type="protein sequence ID" value="MFC5004156.1"/>
    <property type="molecule type" value="Genomic_DNA"/>
</dbReference>
<evidence type="ECO:0000256" key="1">
    <source>
        <dbReference type="SAM" id="MobiDB-lite"/>
    </source>
</evidence>
<name>A0ABV9WAC4_9ACTN</name>
<gene>
    <name evidence="2" type="ORF">ACFPIJ_40820</name>
</gene>
<protein>
    <submittedName>
        <fullName evidence="2">Uncharacterized protein</fullName>
    </submittedName>
</protein>
<feature type="region of interest" description="Disordered" evidence="1">
    <location>
        <begin position="71"/>
        <end position="93"/>
    </location>
</feature>
<comment type="caution">
    <text evidence="2">The sequence shown here is derived from an EMBL/GenBank/DDBJ whole genome shotgun (WGS) entry which is preliminary data.</text>
</comment>
<evidence type="ECO:0000313" key="3">
    <source>
        <dbReference type="Proteomes" id="UP001595912"/>
    </source>
</evidence>
<dbReference type="RefSeq" id="WP_380123772.1">
    <property type="nucleotide sequence ID" value="NZ_JBHSIU010000055.1"/>
</dbReference>
<evidence type="ECO:0000313" key="2">
    <source>
        <dbReference type="EMBL" id="MFC5004156.1"/>
    </source>
</evidence>
<keyword evidence="3" id="KW-1185">Reference proteome</keyword>
<organism evidence="2 3">
    <name type="scientific">Dactylosporangium cerinum</name>
    <dbReference type="NCBI Taxonomy" id="1434730"/>
    <lineage>
        <taxon>Bacteria</taxon>
        <taxon>Bacillati</taxon>
        <taxon>Actinomycetota</taxon>
        <taxon>Actinomycetes</taxon>
        <taxon>Micromonosporales</taxon>
        <taxon>Micromonosporaceae</taxon>
        <taxon>Dactylosporangium</taxon>
    </lineage>
</organism>